<sequence>MLTKSAEDEEADGSANHKDRHENEQADGESDWTTVRSRQRRSTGSSPLHSGRNFNRRGSRPLGRDNANEKVSRADFSVKGDDSSHGPPPMASATDA</sequence>
<evidence type="ECO:0000313" key="2">
    <source>
        <dbReference type="EMBL" id="PXF45781.1"/>
    </source>
</evidence>
<feature type="compositionally biased region" description="Polar residues" evidence="1">
    <location>
        <begin position="31"/>
        <end position="48"/>
    </location>
</feature>
<name>A0A2V3IUJ1_9FLOR</name>
<reference evidence="2 3" key="1">
    <citation type="journal article" date="2018" name="Mol. Biol. Evol.">
        <title>Analysis of the draft genome of the red seaweed Gracilariopsis chorda provides insights into genome size evolution in Rhodophyta.</title>
        <authorList>
            <person name="Lee J."/>
            <person name="Yang E.C."/>
            <person name="Graf L."/>
            <person name="Yang J.H."/>
            <person name="Qiu H."/>
            <person name="Zel Zion U."/>
            <person name="Chan C.X."/>
            <person name="Stephens T.G."/>
            <person name="Weber A.P.M."/>
            <person name="Boo G.H."/>
            <person name="Boo S.M."/>
            <person name="Kim K.M."/>
            <person name="Shin Y."/>
            <person name="Jung M."/>
            <person name="Lee S.J."/>
            <person name="Yim H.S."/>
            <person name="Lee J.H."/>
            <person name="Bhattacharya D."/>
            <person name="Yoon H.S."/>
        </authorList>
    </citation>
    <scope>NUCLEOTIDE SEQUENCE [LARGE SCALE GENOMIC DNA]</scope>
    <source>
        <strain evidence="2 3">SKKU-2015</strain>
        <tissue evidence="2">Whole body</tissue>
    </source>
</reference>
<feature type="compositionally biased region" description="Basic and acidic residues" evidence="1">
    <location>
        <begin position="62"/>
        <end position="84"/>
    </location>
</feature>
<feature type="compositionally biased region" description="Basic and acidic residues" evidence="1">
    <location>
        <begin position="15"/>
        <end position="24"/>
    </location>
</feature>
<proteinExistence type="predicted"/>
<comment type="caution">
    <text evidence="2">The sequence shown here is derived from an EMBL/GenBank/DDBJ whole genome shotgun (WGS) entry which is preliminary data.</text>
</comment>
<evidence type="ECO:0000313" key="3">
    <source>
        <dbReference type="Proteomes" id="UP000247409"/>
    </source>
</evidence>
<evidence type="ECO:0000256" key="1">
    <source>
        <dbReference type="SAM" id="MobiDB-lite"/>
    </source>
</evidence>
<gene>
    <name evidence="2" type="ORF">BWQ96_04448</name>
</gene>
<feature type="region of interest" description="Disordered" evidence="1">
    <location>
        <begin position="1"/>
        <end position="96"/>
    </location>
</feature>
<dbReference type="Proteomes" id="UP000247409">
    <property type="component" value="Unassembled WGS sequence"/>
</dbReference>
<organism evidence="2 3">
    <name type="scientific">Gracilariopsis chorda</name>
    <dbReference type="NCBI Taxonomy" id="448386"/>
    <lineage>
        <taxon>Eukaryota</taxon>
        <taxon>Rhodophyta</taxon>
        <taxon>Florideophyceae</taxon>
        <taxon>Rhodymeniophycidae</taxon>
        <taxon>Gracilariales</taxon>
        <taxon>Gracilariaceae</taxon>
        <taxon>Gracilariopsis</taxon>
    </lineage>
</organism>
<accession>A0A2V3IUJ1</accession>
<keyword evidence="3" id="KW-1185">Reference proteome</keyword>
<dbReference type="AlphaFoldDB" id="A0A2V3IUJ1"/>
<protein>
    <submittedName>
        <fullName evidence="2">Uncharacterized protein</fullName>
    </submittedName>
</protein>
<dbReference type="EMBL" id="NBIV01000053">
    <property type="protein sequence ID" value="PXF45781.1"/>
    <property type="molecule type" value="Genomic_DNA"/>
</dbReference>